<proteinExistence type="predicted"/>
<feature type="compositionally biased region" description="Basic and acidic residues" evidence="1">
    <location>
        <begin position="167"/>
        <end position="177"/>
    </location>
</feature>
<keyword evidence="2" id="KW-0732">Signal</keyword>
<evidence type="ECO:0008006" key="5">
    <source>
        <dbReference type="Google" id="ProtNLM"/>
    </source>
</evidence>
<dbReference type="Proteomes" id="UP000765160">
    <property type="component" value="Unassembled WGS sequence"/>
</dbReference>
<evidence type="ECO:0000313" key="3">
    <source>
        <dbReference type="EMBL" id="NKE47207.1"/>
    </source>
</evidence>
<sequence length="177" mass="19816">MIVRPDFTTRLRDMARLAHLSPMACLAFGLLVAGPAAAQLDPRVAMPLQALYNSAQMACQQGNPQGCGAMQQLQASAQQLTQAQFACQQGNMQACQFFQSGAQQVMGAWQQQQAQAGMPAGGMMQGGQGYSSQQMTRDHNSRMQQQQQQFQQHQNRMQQQQQLNDQNHQRFMEQLRR</sequence>
<name>A0ABX1F4B9_9PROT</name>
<feature type="chain" id="PRO_5045932298" description="DUF4175 domain-containing protein" evidence="2">
    <location>
        <begin position="39"/>
        <end position="177"/>
    </location>
</feature>
<dbReference type="EMBL" id="JAAVTX010000006">
    <property type="protein sequence ID" value="NKE47207.1"/>
    <property type="molecule type" value="Genomic_DNA"/>
</dbReference>
<feature type="signal peptide" evidence="2">
    <location>
        <begin position="1"/>
        <end position="38"/>
    </location>
</feature>
<keyword evidence="4" id="KW-1185">Reference proteome</keyword>
<feature type="compositionally biased region" description="Gly residues" evidence="1">
    <location>
        <begin position="119"/>
        <end position="129"/>
    </location>
</feature>
<evidence type="ECO:0000256" key="2">
    <source>
        <dbReference type="SAM" id="SignalP"/>
    </source>
</evidence>
<protein>
    <recommendedName>
        <fullName evidence="5">DUF4175 domain-containing protein</fullName>
    </recommendedName>
</protein>
<organism evidence="3 4">
    <name type="scientific">Falsiroseomonas frigidaquae</name>
    <dbReference type="NCBI Taxonomy" id="487318"/>
    <lineage>
        <taxon>Bacteria</taxon>
        <taxon>Pseudomonadati</taxon>
        <taxon>Pseudomonadota</taxon>
        <taxon>Alphaproteobacteria</taxon>
        <taxon>Acetobacterales</taxon>
        <taxon>Roseomonadaceae</taxon>
        <taxon>Falsiroseomonas</taxon>
    </lineage>
</organism>
<gene>
    <name evidence="3" type="ORF">HB662_20685</name>
</gene>
<evidence type="ECO:0000256" key="1">
    <source>
        <dbReference type="SAM" id="MobiDB-lite"/>
    </source>
</evidence>
<feature type="region of interest" description="Disordered" evidence="1">
    <location>
        <begin position="118"/>
        <end position="177"/>
    </location>
</feature>
<accession>A0ABX1F4B9</accession>
<dbReference type="RefSeq" id="WP_168052309.1">
    <property type="nucleotide sequence ID" value="NZ_JAATJR010000006.1"/>
</dbReference>
<reference evidence="3 4" key="1">
    <citation type="submission" date="2020-03" db="EMBL/GenBank/DDBJ databases">
        <title>Roseomonas selenitidurans sp. nov. isolated from soil.</title>
        <authorList>
            <person name="Liu H."/>
        </authorList>
    </citation>
    <scope>NUCLEOTIDE SEQUENCE [LARGE SCALE GENOMIC DNA]</scope>
    <source>
        <strain evidence="3 4">JCM 15073</strain>
    </source>
</reference>
<comment type="caution">
    <text evidence="3">The sequence shown here is derived from an EMBL/GenBank/DDBJ whole genome shotgun (WGS) entry which is preliminary data.</text>
</comment>
<feature type="compositionally biased region" description="Low complexity" evidence="1">
    <location>
        <begin position="143"/>
        <end position="166"/>
    </location>
</feature>
<evidence type="ECO:0000313" key="4">
    <source>
        <dbReference type="Proteomes" id="UP000765160"/>
    </source>
</evidence>